<dbReference type="CDD" id="cd06558">
    <property type="entry name" value="crotonase-like"/>
    <property type="match status" value="1"/>
</dbReference>
<evidence type="ECO:0000313" key="1">
    <source>
        <dbReference type="EMBL" id="NBJ25403.1"/>
    </source>
</evidence>
<reference evidence="1 2" key="1">
    <citation type="submission" date="2020-01" db="EMBL/GenBank/DDBJ databases">
        <title>Microvirga sp. nov., an arsenate reduction bacterium isolated from Tibet hotspring sediments.</title>
        <authorList>
            <person name="Yuan C.-G."/>
        </authorList>
    </citation>
    <scope>NUCLEOTIDE SEQUENCE [LARGE SCALE GENOMIC DNA]</scope>
    <source>
        <strain evidence="1 2">SYSU G3D203</strain>
    </source>
</reference>
<dbReference type="EMBL" id="JAAAXJ010000006">
    <property type="protein sequence ID" value="NBJ25403.1"/>
    <property type="molecule type" value="Genomic_DNA"/>
</dbReference>
<dbReference type="SUPFAM" id="SSF52096">
    <property type="entry name" value="ClpP/crotonase"/>
    <property type="match status" value="1"/>
</dbReference>
<dbReference type="NCBIfam" id="NF006452">
    <property type="entry name" value="PRK08788.1"/>
    <property type="match status" value="1"/>
</dbReference>
<evidence type="ECO:0000313" key="2">
    <source>
        <dbReference type="Proteomes" id="UP000818323"/>
    </source>
</evidence>
<dbReference type="Proteomes" id="UP000818323">
    <property type="component" value="Unassembled WGS sequence"/>
</dbReference>
<dbReference type="PANTHER" id="PTHR11941">
    <property type="entry name" value="ENOYL-COA HYDRATASE-RELATED"/>
    <property type="match status" value="1"/>
</dbReference>
<name>A0ABW9YYC2_9HYPH</name>
<dbReference type="PANTHER" id="PTHR11941:SF54">
    <property type="entry name" value="ENOYL-COA HYDRATASE, MITOCHONDRIAL"/>
    <property type="match status" value="1"/>
</dbReference>
<sequence>MLSATARSDNYILLEPKSVFDPKLVLPENQTPSQTAAGAQHLRLPNINVKLDFQNRTYWAAMRPSVRPIFTMDLLRDMLFMQESIRQITRETKDHPRQAIEYVVFGSSTPGIYNLGGDLAHFADRIRARDRASLQAYAYACIDVIYGNATAFYAPVVTIGLVQGDALGGGLECALSFDLLVAEKNAKMGLPEVLFNLMPGMGAYSFLSRKIGTAAAEKLIMSGKVYTAEELHQLGVVDILADDGDGENVVREYIERNSRKHNAHTAMYRARRRVNPITYDELRDIVDIWVDATLGLGEPDLRKMLRLTAAQDRRLAAAMVSDTQVILERTS</sequence>
<dbReference type="InterPro" id="IPR001753">
    <property type="entry name" value="Enoyl-CoA_hydra/iso"/>
</dbReference>
<dbReference type="Gene3D" id="6.20.390.30">
    <property type="match status" value="1"/>
</dbReference>
<proteinExistence type="predicted"/>
<dbReference type="Gene3D" id="3.90.226.10">
    <property type="entry name" value="2-enoyl-CoA Hydratase, Chain A, domain 1"/>
    <property type="match status" value="1"/>
</dbReference>
<dbReference type="InterPro" id="IPR029045">
    <property type="entry name" value="ClpP/crotonase-like_dom_sf"/>
</dbReference>
<gene>
    <name evidence="1" type="ORF">GR303_13665</name>
</gene>
<dbReference type="Pfam" id="PF00378">
    <property type="entry name" value="ECH_1"/>
    <property type="match status" value="1"/>
</dbReference>
<protein>
    <submittedName>
        <fullName evidence="1">Enoyl-CoA hydratase</fullName>
    </submittedName>
</protein>
<dbReference type="RefSeq" id="WP_161722799.1">
    <property type="nucleotide sequence ID" value="NZ_JAAAXJ010000006.1"/>
</dbReference>
<organism evidence="1 2">
    <name type="scientific">Microvirga arsenatis</name>
    <dbReference type="NCBI Taxonomy" id="2692265"/>
    <lineage>
        <taxon>Bacteria</taxon>
        <taxon>Pseudomonadati</taxon>
        <taxon>Pseudomonadota</taxon>
        <taxon>Alphaproteobacteria</taxon>
        <taxon>Hyphomicrobiales</taxon>
        <taxon>Methylobacteriaceae</taxon>
        <taxon>Microvirga</taxon>
    </lineage>
</organism>
<comment type="caution">
    <text evidence="1">The sequence shown here is derived from an EMBL/GenBank/DDBJ whole genome shotgun (WGS) entry which is preliminary data.</text>
</comment>
<accession>A0ABW9YYC2</accession>
<keyword evidence="2" id="KW-1185">Reference proteome</keyword>